<gene>
    <name evidence="12" type="ORF">ATN88_22730</name>
</gene>
<feature type="domain" description="Methyl-accepting transducer" evidence="9">
    <location>
        <begin position="328"/>
        <end position="564"/>
    </location>
</feature>
<dbReference type="PROSITE" id="PS50885">
    <property type="entry name" value="HAMP"/>
    <property type="match status" value="1"/>
</dbReference>
<dbReference type="STRING" id="294935.ATN88_22730"/>
<evidence type="ECO:0000256" key="5">
    <source>
        <dbReference type="ARBA" id="ARBA00023224"/>
    </source>
</evidence>
<dbReference type="SMART" id="SM00304">
    <property type="entry name" value="HAMP"/>
    <property type="match status" value="1"/>
</dbReference>
<feature type="transmembrane region" description="Helical" evidence="8">
    <location>
        <begin position="246"/>
        <end position="268"/>
    </location>
</feature>
<protein>
    <submittedName>
        <fullName evidence="12">Chemotaxis protein</fullName>
    </submittedName>
</protein>
<evidence type="ECO:0000313" key="12">
    <source>
        <dbReference type="EMBL" id="KXF80161.1"/>
    </source>
</evidence>
<evidence type="ECO:0000256" key="1">
    <source>
        <dbReference type="ARBA" id="ARBA00004141"/>
    </source>
</evidence>
<feature type="domain" description="HAMP" evidence="11">
    <location>
        <begin position="270"/>
        <end position="323"/>
    </location>
</feature>
<accession>A0A135I3Y9</accession>
<dbReference type="GO" id="GO:0006935">
    <property type="term" value="P:chemotaxis"/>
    <property type="evidence" value="ECO:0007669"/>
    <property type="project" value="UniProtKB-ARBA"/>
</dbReference>
<reference evidence="12 13" key="1">
    <citation type="submission" date="2015-11" db="EMBL/GenBank/DDBJ databases">
        <title>Genomic Taxonomy of the Vibrionaceae.</title>
        <authorList>
            <person name="Gomez-Gil B."/>
            <person name="Enciso-Ibarra J."/>
        </authorList>
    </citation>
    <scope>NUCLEOTIDE SEQUENCE [LARGE SCALE GENOMIC DNA]</scope>
    <source>
        <strain evidence="12 13">CAIM 912</strain>
    </source>
</reference>
<sequence length="600" mass="66028">MNIRTKLYLLTAFSAVSLILFSLIGWQASERMIDLKTKLTLVSDLEVRLLNLRRNEKDFLARLDAKYVDKFEENRTNFKSELDLLRQHAEALDLTLPQLGAVAQAMDAYKAGFLTLADGYRELGLNRESGIRGQITDVNEGLLNQSVDQNAAYLVSLARLFVADTTENRYTEYLDTWNRIADRSSAELTKQKALVEQYYVLIKKVGLDHKSGLLGNIRKQSHQVEADFDAMRVQLTQELEKASGTVVVVVAVLLTIVSALLIVLSIWLNRFIQRRINTLTKTMEQVAEDRDLTLRADASGNDEISTVAVDFNTVLEHCQVLIAGVKSSSSALNNTALEVSERCHQAEVALDKQHAEADMAATAVNEMEATIREIASNTERAAENASHSLDRASKGHATVQSTRAAIATLSEGLGDANRDIQSLVSLSEQIGTVVHVIKDISEQTNLLALNAAIEAARAGEQGRGFAVVADEVRSLATRTHKSTDEIATMIASLQQQTNLVVDRINACQQDSEESVTHVEDAANELDNIMHDMQQIMDMSTQIAAAIEEQSMVAKEVNLNVHSIQEITAENTSSTSENAKAAARVAEQSKELEFAISTFKA</sequence>
<dbReference type="PROSITE" id="PS50234">
    <property type="entry name" value="VWFA"/>
    <property type="match status" value="1"/>
</dbReference>
<dbReference type="PANTHER" id="PTHR32089">
    <property type="entry name" value="METHYL-ACCEPTING CHEMOTAXIS PROTEIN MCPB"/>
    <property type="match status" value="1"/>
</dbReference>
<evidence type="ECO:0000256" key="6">
    <source>
        <dbReference type="ARBA" id="ARBA00029447"/>
    </source>
</evidence>
<feature type="domain" description="VWFA" evidence="10">
    <location>
        <begin position="291"/>
        <end position="504"/>
    </location>
</feature>
<dbReference type="InterPro" id="IPR002035">
    <property type="entry name" value="VWF_A"/>
</dbReference>
<keyword evidence="5 7" id="KW-0807">Transducer</keyword>
<dbReference type="CDD" id="cd06225">
    <property type="entry name" value="HAMP"/>
    <property type="match status" value="1"/>
</dbReference>
<dbReference type="Gene3D" id="1.10.287.950">
    <property type="entry name" value="Methyl-accepting chemotaxis protein"/>
    <property type="match status" value="1"/>
</dbReference>
<dbReference type="InterPro" id="IPR003660">
    <property type="entry name" value="HAMP_dom"/>
</dbReference>
<dbReference type="FunFam" id="1.10.287.950:FF:000001">
    <property type="entry name" value="Methyl-accepting chemotaxis sensory transducer"/>
    <property type="match status" value="1"/>
</dbReference>
<evidence type="ECO:0000259" key="11">
    <source>
        <dbReference type="PROSITE" id="PS50885"/>
    </source>
</evidence>
<keyword evidence="4 8" id="KW-0472">Membrane</keyword>
<evidence type="ECO:0000259" key="9">
    <source>
        <dbReference type="PROSITE" id="PS50111"/>
    </source>
</evidence>
<dbReference type="PROSITE" id="PS50111">
    <property type="entry name" value="CHEMOTAXIS_TRANSDUC_2"/>
    <property type="match status" value="1"/>
</dbReference>
<evidence type="ECO:0000256" key="2">
    <source>
        <dbReference type="ARBA" id="ARBA00022692"/>
    </source>
</evidence>
<dbReference type="Pfam" id="PF00015">
    <property type="entry name" value="MCPsignal"/>
    <property type="match status" value="1"/>
</dbReference>
<dbReference type="CDD" id="cd11386">
    <property type="entry name" value="MCP_signal"/>
    <property type="match status" value="1"/>
</dbReference>
<keyword evidence="2 8" id="KW-0812">Transmembrane</keyword>
<comment type="subcellular location">
    <subcellularLocation>
        <location evidence="1">Membrane</location>
        <topology evidence="1">Multi-pass membrane protein</topology>
    </subcellularLocation>
</comment>
<dbReference type="Proteomes" id="UP000070529">
    <property type="component" value="Unassembled WGS sequence"/>
</dbReference>
<dbReference type="OrthoDB" id="8724845at2"/>
<dbReference type="SUPFAM" id="SSF58104">
    <property type="entry name" value="Methyl-accepting chemotaxis protein (MCP) signaling domain"/>
    <property type="match status" value="1"/>
</dbReference>
<dbReference type="InterPro" id="IPR032255">
    <property type="entry name" value="HBM"/>
</dbReference>
<organism evidence="12 13">
    <name type="scientific">Enterovibrio coralii</name>
    <dbReference type="NCBI Taxonomy" id="294935"/>
    <lineage>
        <taxon>Bacteria</taxon>
        <taxon>Pseudomonadati</taxon>
        <taxon>Pseudomonadota</taxon>
        <taxon>Gammaproteobacteria</taxon>
        <taxon>Vibrionales</taxon>
        <taxon>Vibrionaceae</taxon>
        <taxon>Enterovibrio</taxon>
    </lineage>
</organism>
<evidence type="ECO:0000256" key="3">
    <source>
        <dbReference type="ARBA" id="ARBA00022989"/>
    </source>
</evidence>
<dbReference type="SMART" id="SM01358">
    <property type="entry name" value="HBM"/>
    <property type="match status" value="1"/>
</dbReference>
<dbReference type="AlphaFoldDB" id="A0A135I3Y9"/>
<dbReference type="SMART" id="SM00283">
    <property type="entry name" value="MA"/>
    <property type="match status" value="1"/>
</dbReference>
<dbReference type="RefSeq" id="WP_067419610.1">
    <property type="nucleotide sequence ID" value="NZ_LNTY01000056.1"/>
</dbReference>
<proteinExistence type="inferred from homology"/>
<dbReference type="Pfam" id="PF00672">
    <property type="entry name" value="HAMP"/>
    <property type="match status" value="1"/>
</dbReference>
<dbReference type="PANTHER" id="PTHR32089:SF119">
    <property type="entry name" value="METHYL-ACCEPTING CHEMOTAXIS PROTEIN CTPL"/>
    <property type="match status" value="1"/>
</dbReference>
<feature type="transmembrane region" description="Helical" evidence="8">
    <location>
        <begin position="7"/>
        <end position="26"/>
    </location>
</feature>
<comment type="caution">
    <text evidence="12">The sequence shown here is derived from an EMBL/GenBank/DDBJ whole genome shotgun (WGS) entry which is preliminary data.</text>
</comment>
<keyword evidence="13" id="KW-1185">Reference proteome</keyword>
<evidence type="ECO:0000259" key="10">
    <source>
        <dbReference type="PROSITE" id="PS50234"/>
    </source>
</evidence>
<dbReference type="InterPro" id="IPR004089">
    <property type="entry name" value="MCPsignal_dom"/>
</dbReference>
<keyword evidence="3 8" id="KW-1133">Transmembrane helix</keyword>
<evidence type="ECO:0000256" key="4">
    <source>
        <dbReference type="ARBA" id="ARBA00023136"/>
    </source>
</evidence>
<comment type="similarity">
    <text evidence="6">Belongs to the methyl-accepting chemotaxis (MCP) protein family.</text>
</comment>
<dbReference type="GO" id="GO:0016020">
    <property type="term" value="C:membrane"/>
    <property type="evidence" value="ECO:0007669"/>
    <property type="project" value="UniProtKB-SubCell"/>
</dbReference>
<dbReference type="EMBL" id="LNTY01000056">
    <property type="protein sequence ID" value="KXF80161.1"/>
    <property type="molecule type" value="Genomic_DNA"/>
</dbReference>
<evidence type="ECO:0000256" key="8">
    <source>
        <dbReference type="SAM" id="Phobius"/>
    </source>
</evidence>
<evidence type="ECO:0000256" key="7">
    <source>
        <dbReference type="PROSITE-ProRule" id="PRU00284"/>
    </source>
</evidence>
<dbReference type="GO" id="GO:0007165">
    <property type="term" value="P:signal transduction"/>
    <property type="evidence" value="ECO:0007669"/>
    <property type="project" value="UniProtKB-KW"/>
</dbReference>
<evidence type="ECO:0000313" key="13">
    <source>
        <dbReference type="Proteomes" id="UP000070529"/>
    </source>
</evidence>
<name>A0A135I3Y9_9GAMM</name>